<keyword evidence="2" id="KW-1185">Reference proteome</keyword>
<dbReference type="EMBL" id="CP033169">
    <property type="protein sequence ID" value="AYO30200.1"/>
    <property type="molecule type" value="Genomic_DNA"/>
</dbReference>
<sequence>MFGNLEFSINLYTEGEKFFDMLKAVIRDSKKSQWPHEKERAVFAEQLFKKALDTFEEGIKTAESKVEEGFHTEQDLRLVKDMREKCDYWKKKLYEAVSGKTGSCCS</sequence>
<name>A0A3G2R409_9FIRM</name>
<dbReference type="AlphaFoldDB" id="A0A3G2R409"/>
<dbReference type="KEGG" id="bacg:D2962_05850"/>
<evidence type="ECO:0000313" key="2">
    <source>
        <dbReference type="Proteomes" id="UP000280960"/>
    </source>
</evidence>
<accession>A0A3G2R409</accession>
<dbReference type="Proteomes" id="UP000280960">
    <property type="component" value="Chromosome"/>
</dbReference>
<reference evidence="1 2" key="1">
    <citation type="submission" date="2018-10" db="EMBL/GenBank/DDBJ databases">
        <authorList>
            <person name="Zhang X."/>
        </authorList>
    </citation>
    <scope>NUCLEOTIDE SEQUENCE [LARGE SCALE GENOMIC DNA]</scope>
    <source>
        <strain evidence="1 2">SK-G1</strain>
    </source>
</reference>
<proteinExistence type="predicted"/>
<gene>
    <name evidence="1" type="ORF">D2962_05850</name>
</gene>
<organism evidence="1 2">
    <name type="scientific">Biomaibacter acetigenes</name>
    <dbReference type="NCBI Taxonomy" id="2316383"/>
    <lineage>
        <taxon>Bacteria</taxon>
        <taxon>Bacillati</taxon>
        <taxon>Bacillota</taxon>
        <taxon>Clostridia</taxon>
        <taxon>Thermosediminibacterales</taxon>
        <taxon>Tepidanaerobacteraceae</taxon>
        <taxon>Biomaibacter</taxon>
    </lineage>
</organism>
<dbReference type="RefSeq" id="WP_120768624.1">
    <property type="nucleotide sequence ID" value="NZ_CP033169.1"/>
</dbReference>
<evidence type="ECO:0000313" key="1">
    <source>
        <dbReference type="EMBL" id="AYO30200.1"/>
    </source>
</evidence>
<protein>
    <submittedName>
        <fullName evidence="1">Uncharacterized protein</fullName>
    </submittedName>
</protein>